<sequence>MFFKKAPKELGCQCQRKSARFGLLHQSLDASMRIESSRKVFLDNCIISVSDTMQEVFKKKDIYWGDSIQELEIFGYERKPLSDESQTWRRNQIKCLPTIGRLAREKIISLYTYCELKFEGMKRSGSFPFNNIGNAFQNVEISQVDAAVERSYFSSMEFGRYIKTEQVIKFCKFLLGTNTEEFAEQLAEYDYPDFLLRNLRSVERFRDLCDGLSEKQFPDAFHLWTAEVNEAEFFLTIDRKFIRVMTETKNISLPCRPLPPCEFLQRLGVEERDPFEYKQNQFYDFFGNAGCLGSSAASPQPDGVAHHVKVTV</sequence>
<protein>
    <submittedName>
        <fullName evidence="1">Uncharacterized protein</fullName>
    </submittedName>
</protein>
<accession>A0A450YLB7</accession>
<dbReference type="AlphaFoldDB" id="A0A450YLB7"/>
<gene>
    <name evidence="1" type="ORF">BECKTC1821E_GA0114239_101829</name>
</gene>
<evidence type="ECO:0000313" key="1">
    <source>
        <dbReference type="EMBL" id="VFK42334.1"/>
    </source>
</evidence>
<name>A0A450YLB7_9GAMM</name>
<proteinExistence type="predicted"/>
<reference evidence="1" key="1">
    <citation type="submission" date="2019-02" db="EMBL/GenBank/DDBJ databases">
        <authorList>
            <person name="Gruber-Vodicka R. H."/>
            <person name="Seah K. B. B."/>
        </authorList>
    </citation>
    <scope>NUCLEOTIDE SEQUENCE</scope>
    <source>
        <strain evidence="1">BECK_BZ125</strain>
    </source>
</reference>
<dbReference type="EMBL" id="CAADFT010000018">
    <property type="protein sequence ID" value="VFK42334.1"/>
    <property type="molecule type" value="Genomic_DNA"/>
</dbReference>
<organism evidence="1">
    <name type="scientific">Candidatus Kentrum sp. TC</name>
    <dbReference type="NCBI Taxonomy" id="2126339"/>
    <lineage>
        <taxon>Bacteria</taxon>
        <taxon>Pseudomonadati</taxon>
        <taxon>Pseudomonadota</taxon>
        <taxon>Gammaproteobacteria</taxon>
        <taxon>Candidatus Kentrum</taxon>
    </lineage>
</organism>